<evidence type="ECO:0000256" key="1">
    <source>
        <dbReference type="SAM" id="MobiDB-lite"/>
    </source>
</evidence>
<dbReference type="AlphaFoldDB" id="A0A386HM36"/>
<name>A0A386HM36_9BACT</name>
<dbReference type="KEGG" id="ark:D6B99_02360"/>
<evidence type="ECO:0000313" key="4">
    <source>
        <dbReference type="Proteomes" id="UP000266118"/>
    </source>
</evidence>
<dbReference type="OrthoDB" id="676306at2"/>
<evidence type="ECO:0008006" key="5">
    <source>
        <dbReference type="Google" id="ProtNLM"/>
    </source>
</evidence>
<sequence length="294" mass="30909">MILVNEEKSKNFKALGYTAITCIIVVAFLILVSWTLPPPAPPVVDNGIEVNLGNSDQGLGNIAPQLPGEASAADEKQTDNPPPTVASKEAPQEYKEVAENNANDVPVIKTSPTPKKIKEIHPRAIEKTVAKRETKRTINKTPAPPTPKAIYKGGTNKGTGGNNADSYNGVRNQGIAGGNGDQGKINGDPNSDNYNGNGGSGTSGVSIRSGLGGRHFIGGRSFQSKFNENAKVAVDILVNKAGHVTSANINPRGTTTTNSTILGIALRKARELKFNASDVETQTGTIVFNFKLNG</sequence>
<dbReference type="EMBL" id="CP032489">
    <property type="protein sequence ID" value="AYD46561.1"/>
    <property type="molecule type" value="Genomic_DNA"/>
</dbReference>
<feature type="transmembrane region" description="Helical" evidence="2">
    <location>
        <begin position="12"/>
        <end position="36"/>
    </location>
</feature>
<feature type="region of interest" description="Disordered" evidence="1">
    <location>
        <begin position="129"/>
        <end position="201"/>
    </location>
</feature>
<gene>
    <name evidence="3" type="ORF">D6B99_02360</name>
</gene>
<evidence type="ECO:0000256" key="2">
    <source>
        <dbReference type="SAM" id="Phobius"/>
    </source>
</evidence>
<dbReference type="Proteomes" id="UP000266118">
    <property type="component" value="Chromosome"/>
</dbReference>
<keyword evidence="4" id="KW-1185">Reference proteome</keyword>
<feature type="compositionally biased region" description="Low complexity" evidence="1">
    <location>
        <begin position="186"/>
        <end position="195"/>
    </location>
</feature>
<protein>
    <recommendedName>
        <fullName evidence="5">Energy transducer TonB</fullName>
    </recommendedName>
</protein>
<organism evidence="3 4">
    <name type="scientific">Arachidicoccus soli</name>
    <dbReference type="NCBI Taxonomy" id="2341117"/>
    <lineage>
        <taxon>Bacteria</taxon>
        <taxon>Pseudomonadati</taxon>
        <taxon>Bacteroidota</taxon>
        <taxon>Chitinophagia</taxon>
        <taxon>Chitinophagales</taxon>
        <taxon>Chitinophagaceae</taxon>
        <taxon>Arachidicoccus</taxon>
    </lineage>
</organism>
<reference evidence="3 4" key="1">
    <citation type="submission" date="2018-09" db="EMBL/GenBank/DDBJ databases">
        <title>Arachidicoccus sp. nov., a bacterium isolated from soil.</title>
        <authorList>
            <person name="Weon H.-Y."/>
            <person name="Kwon S.-W."/>
            <person name="Lee S.A."/>
        </authorList>
    </citation>
    <scope>NUCLEOTIDE SEQUENCE [LARGE SCALE GENOMIC DNA]</scope>
    <source>
        <strain evidence="3 4">KIS59-12</strain>
    </source>
</reference>
<evidence type="ECO:0000313" key="3">
    <source>
        <dbReference type="EMBL" id="AYD46561.1"/>
    </source>
</evidence>
<keyword evidence="2" id="KW-0472">Membrane</keyword>
<accession>A0A386HM36</accession>
<keyword evidence="2" id="KW-0812">Transmembrane</keyword>
<proteinExistence type="predicted"/>
<keyword evidence="2" id="KW-1133">Transmembrane helix</keyword>
<feature type="region of interest" description="Disordered" evidence="1">
    <location>
        <begin position="55"/>
        <end position="91"/>
    </location>
</feature>